<accession>A0A917FX44</accession>
<keyword evidence="6 15" id="KW-0808">Transferase</keyword>
<dbReference type="FunFam" id="3.40.50.2020:FF:000003">
    <property type="entry name" value="Uracil phosphoribosyltransferase"/>
    <property type="match status" value="1"/>
</dbReference>
<dbReference type="InterPro" id="IPR050054">
    <property type="entry name" value="UPRTase/APRTase"/>
</dbReference>
<organism evidence="17 18">
    <name type="scientific">Rhodococcoides trifolii</name>
    <dbReference type="NCBI Taxonomy" id="908250"/>
    <lineage>
        <taxon>Bacteria</taxon>
        <taxon>Bacillati</taxon>
        <taxon>Actinomycetota</taxon>
        <taxon>Actinomycetes</taxon>
        <taxon>Mycobacteriales</taxon>
        <taxon>Nocardiaceae</taxon>
        <taxon>Rhodococcoides</taxon>
    </lineage>
</organism>
<dbReference type="CDD" id="cd06223">
    <property type="entry name" value="PRTases_typeI"/>
    <property type="match status" value="1"/>
</dbReference>
<evidence type="ECO:0000256" key="10">
    <source>
        <dbReference type="ARBA" id="ARBA00031082"/>
    </source>
</evidence>
<gene>
    <name evidence="15 17" type="primary">upp</name>
    <name evidence="17" type="ORF">GCM10007304_28970</name>
</gene>
<evidence type="ECO:0000256" key="3">
    <source>
        <dbReference type="ARBA" id="ARBA00011894"/>
    </source>
</evidence>
<name>A0A917FX44_9NOCA</name>
<feature type="domain" description="Phosphoribosyltransferase" evidence="16">
    <location>
        <begin position="52"/>
        <end position="252"/>
    </location>
</feature>
<keyword evidence="7 15" id="KW-0547">Nucleotide-binding</keyword>
<dbReference type="EC" id="2.4.2.9" evidence="3 15"/>
<sequence>MAAIPSDTATSFIVCRALPARTNSLVIVLDGPQTPAVPPRKQLVFSFMDTHVIDHPLAAALLTTMRDERTDNPSFRSALRQLTQMLVYEAIRDAPVEEFDVRTPVDTARGVRIAHPPLLVPVLRAGLGMVEKASSMIPQSRVGFVGMARDEQTHQPVPYMESLPDDLAGYPVYVLDPMLATGGSMVHTIELLVQRGADDVTAICVVAAPEGVAALSESGFPVRLVTASIDQGLNENAYIVPGLGDAGDRQFGPR</sequence>
<keyword evidence="18" id="KW-1185">Reference proteome</keyword>
<dbReference type="InterPro" id="IPR000836">
    <property type="entry name" value="PRTase_dom"/>
</dbReference>
<feature type="binding site" evidence="15">
    <location>
        <begin position="244"/>
        <end position="246"/>
    </location>
    <ligand>
        <name>uracil</name>
        <dbReference type="ChEBI" id="CHEBI:17568"/>
    </ligand>
</feature>
<feature type="binding site" evidence="15">
    <location>
        <begin position="176"/>
        <end position="184"/>
    </location>
    <ligand>
        <name>5-phospho-alpha-D-ribose 1-diphosphate</name>
        <dbReference type="ChEBI" id="CHEBI:58017"/>
    </ligand>
</feature>
<evidence type="ECO:0000256" key="12">
    <source>
        <dbReference type="ARBA" id="ARBA00056901"/>
    </source>
</evidence>
<evidence type="ECO:0000256" key="13">
    <source>
        <dbReference type="ARBA" id="ARBA00072146"/>
    </source>
</evidence>
<reference evidence="17" key="1">
    <citation type="journal article" date="2014" name="Int. J. Syst. Evol. Microbiol.">
        <title>Complete genome sequence of Corynebacterium casei LMG S-19264T (=DSM 44701T), isolated from a smear-ripened cheese.</title>
        <authorList>
            <consortium name="US DOE Joint Genome Institute (JGI-PGF)"/>
            <person name="Walter F."/>
            <person name="Albersmeier A."/>
            <person name="Kalinowski J."/>
            <person name="Ruckert C."/>
        </authorList>
    </citation>
    <scope>NUCLEOTIDE SEQUENCE</scope>
    <source>
        <strain evidence="17">CCM 7905</strain>
    </source>
</reference>
<keyword evidence="8 15" id="KW-0460">Magnesium</keyword>
<dbReference type="Pfam" id="PF14681">
    <property type="entry name" value="UPRTase"/>
    <property type="match status" value="1"/>
</dbReference>
<dbReference type="GO" id="GO:0005737">
    <property type="term" value="C:cytoplasm"/>
    <property type="evidence" value="ECO:0007669"/>
    <property type="project" value="UniProtKB-ARBA"/>
</dbReference>
<comment type="similarity">
    <text evidence="2 15">Belongs to the UPRTase family.</text>
</comment>
<keyword evidence="9 15" id="KW-0342">GTP-binding</keyword>
<evidence type="ECO:0000259" key="16">
    <source>
        <dbReference type="Pfam" id="PF14681"/>
    </source>
</evidence>
<evidence type="ECO:0000313" key="17">
    <source>
        <dbReference type="EMBL" id="GGG13197.1"/>
    </source>
</evidence>
<comment type="activity regulation">
    <text evidence="15">Allosterically activated by GTP.</text>
</comment>
<dbReference type="Gene3D" id="3.40.50.2020">
    <property type="match status" value="1"/>
</dbReference>
<evidence type="ECO:0000256" key="6">
    <source>
        <dbReference type="ARBA" id="ARBA00022679"/>
    </source>
</evidence>
<evidence type="ECO:0000256" key="7">
    <source>
        <dbReference type="ARBA" id="ARBA00022741"/>
    </source>
</evidence>
<dbReference type="GO" id="GO:0006223">
    <property type="term" value="P:uracil salvage"/>
    <property type="evidence" value="ECO:0007669"/>
    <property type="project" value="InterPro"/>
</dbReference>
<dbReference type="AlphaFoldDB" id="A0A917FX44"/>
<feature type="binding site" evidence="15">
    <location>
        <position position="149"/>
    </location>
    <ligand>
        <name>5-phospho-alpha-D-ribose 1-diphosphate</name>
        <dbReference type="ChEBI" id="CHEBI:58017"/>
    </ligand>
</feature>
<evidence type="ECO:0000256" key="14">
    <source>
        <dbReference type="ARBA" id="ARBA00079807"/>
    </source>
</evidence>
<reference evidence="17" key="2">
    <citation type="submission" date="2020-09" db="EMBL/GenBank/DDBJ databases">
        <authorList>
            <person name="Sun Q."/>
            <person name="Sedlacek I."/>
        </authorList>
    </citation>
    <scope>NUCLEOTIDE SEQUENCE</scope>
    <source>
        <strain evidence="17">CCM 7905</strain>
    </source>
</reference>
<comment type="function">
    <text evidence="12 15">Catalyzes the conversion of uracil and 5-phospho-alpha-D-ribose 1-diphosphate (PRPP) to UMP and diphosphate.</text>
</comment>
<dbReference type="InterPro" id="IPR029057">
    <property type="entry name" value="PRTase-like"/>
</dbReference>
<evidence type="ECO:0000256" key="1">
    <source>
        <dbReference type="ARBA" id="ARBA00005180"/>
    </source>
</evidence>
<dbReference type="GO" id="GO:0000287">
    <property type="term" value="F:magnesium ion binding"/>
    <property type="evidence" value="ECO:0007669"/>
    <property type="project" value="UniProtKB-UniRule"/>
</dbReference>
<dbReference type="HAMAP" id="MF_01218_B">
    <property type="entry name" value="Upp_B"/>
    <property type="match status" value="1"/>
</dbReference>
<evidence type="ECO:0000313" key="18">
    <source>
        <dbReference type="Proteomes" id="UP000654257"/>
    </source>
</evidence>
<feature type="binding site" evidence="15">
    <location>
        <position position="124"/>
    </location>
    <ligand>
        <name>5-phospho-alpha-D-ribose 1-diphosphate</name>
        <dbReference type="ChEBI" id="CHEBI:58017"/>
    </ligand>
</feature>
<evidence type="ECO:0000256" key="9">
    <source>
        <dbReference type="ARBA" id="ARBA00023134"/>
    </source>
</evidence>
<evidence type="ECO:0000256" key="2">
    <source>
        <dbReference type="ARBA" id="ARBA00009516"/>
    </source>
</evidence>
<dbReference type="SUPFAM" id="SSF53271">
    <property type="entry name" value="PRTase-like"/>
    <property type="match status" value="1"/>
</dbReference>
<comment type="caution">
    <text evidence="17">The sequence shown here is derived from an EMBL/GenBank/DDBJ whole genome shotgun (WGS) entry which is preliminary data.</text>
</comment>
<dbReference type="InterPro" id="IPR005765">
    <property type="entry name" value="UPRT"/>
</dbReference>
<comment type="cofactor">
    <cofactor evidence="15">
        <name>Mg(2+)</name>
        <dbReference type="ChEBI" id="CHEBI:18420"/>
    </cofactor>
    <text evidence="15">Binds 1 Mg(2+) ion per subunit. The magnesium is bound as Mg-PRPP.</text>
</comment>
<evidence type="ECO:0000256" key="4">
    <source>
        <dbReference type="ARBA" id="ARBA00022533"/>
    </source>
</evidence>
<dbReference type="EMBL" id="BMCU01000003">
    <property type="protein sequence ID" value="GGG13197.1"/>
    <property type="molecule type" value="Genomic_DNA"/>
</dbReference>
<proteinExistence type="inferred from homology"/>
<evidence type="ECO:0000256" key="15">
    <source>
        <dbReference type="HAMAP-Rule" id="MF_01218"/>
    </source>
</evidence>
<dbReference type="GO" id="GO:0005525">
    <property type="term" value="F:GTP binding"/>
    <property type="evidence" value="ECO:0007669"/>
    <property type="project" value="UniProtKB-KW"/>
</dbReference>
<protein>
    <recommendedName>
        <fullName evidence="13 15">Uracil phosphoribosyltransferase</fullName>
        <ecNumber evidence="3 15">2.4.2.9</ecNumber>
    </recommendedName>
    <alternativeName>
        <fullName evidence="10 15">UMP pyrophosphorylase</fullName>
    </alternativeName>
    <alternativeName>
        <fullName evidence="14 15">UPRTase</fullName>
    </alternativeName>
</protein>
<feature type="binding site" evidence="15">
    <location>
        <position position="245"/>
    </location>
    <ligand>
        <name>5-phospho-alpha-D-ribose 1-diphosphate</name>
        <dbReference type="ChEBI" id="CHEBI:58017"/>
    </ligand>
</feature>
<dbReference type="NCBIfam" id="NF001097">
    <property type="entry name" value="PRK00129.1"/>
    <property type="match status" value="1"/>
</dbReference>
<keyword evidence="4 15" id="KW-0021">Allosteric enzyme</keyword>
<keyword evidence="5 15" id="KW-0328">Glycosyltransferase</keyword>
<evidence type="ECO:0000256" key="11">
    <source>
        <dbReference type="ARBA" id="ARBA00052919"/>
    </source>
</evidence>
<dbReference type="Proteomes" id="UP000654257">
    <property type="component" value="Unassembled WGS sequence"/>
</dbReference>
<dbReference type="GO" id="GO:0004845">
    <property type="term" value="F:uracil phosphoribosyltransferase activity"/>
    <property type="evidence" value="ECO:0007669"/>
    <property type="project" value="UniProtKB-UniRule"/>
</dbReference>
<dbReference type="GO" id="GO:0044206">
    <property type="term" value="P:UMP salvage"/>
    <property type="evidence" value="ECO:0007669"/>
    <property type="project" value="UniProtKB-UniRule"/>
</dbReference>
<feature type="binding site" evidence="15">
    <location>
        <position position="239"/>
    </location>
    <ligand>
        <name>uracil</name>
        <dbReference type="ChEBI" id="CHEBI:17568"/>
    </ligand>
</feature>
<evidence type="ECO:0000256" key="8">
    <source>
        <dbReference type="ARBA" id="ARBA00022842"/>
    </source>
</evidence>
<dbReference type="PANTHER" id="PTHR32315:SF4">
    <property type="entry name" value="URACIL PHOSPHORIBOSYLTRANSFERASE, CHLOROPLASTIC"/>
    <property type="match status" value="1"/>
</dbReference>
<evidence type="ECO:0000256" key="5">
    <source>
        <dbReference type="ARBA" id="ARBA00022676"/>
    </source>
</evidence>
<dbReference type="InterPro" id="IPR034332">
    <property type="entry name" value="Upp_B"/>
</dbReference>
<dbReference type="NCBIfam" id="TIGR01091">
    <property type="entry name" value="upp"/>
    <property type="match status" value="1"/>
</dbReference>
<comment type="pathway">
    <text evidence="1 15">Pyrimidine metabolism; UMP biosynthesis via salvage pathway; UMP from uracil: step 1/1.</text>
</comment>
<comment type="catalytic activity">
    <reaction evidence="11 15">
        <text>UMP + diphosphate = 5-phospho-alpha-D-ribose 1-diphosphate + uracil</text>
        <dbReference type="Rhea" id="RHEA:13017"/>
        <dbReference type="ChEBI" id="CHEBI:17568"/>
        <dbReference type="ChEBI" id="CHEBI:33019"/>
        <dbReference type="ChEBI" id="CHEBI:57865"/>
        <dbReference type="ChEBI" id="CHEBI:58017"/>
        <dbReference type="EC" id="2.4.2.9"/>
    </reaction>
</comment>
<dbReference type="PANTHER" id="PTHR32315">
    <property type="entry name" value="ADENINE PHOSPHORIBOSYLTRANSFERASE"/>
    <property type="match status" value="1"/>
</dbReference>